<feature type="coiled-coil region" evidence="1">
    <location>
        <begin position="52"/>
        <end position="104"/>
    </location>
</feature>
<dbReference type="GO" id="GO:0000795">
    <property type="term" value="C:synaptonemal complex"/>
    <property type="evidence" value="ECO:0007669"/>
    <property type="project" value="InterPro"/>
</dbReference>
<dbReference type="GO" id="GO:0007131">
    <property type="term" value="P:reciprocal meiotic recombination"/>
    <property type="evidence" value="ECO:0007669"/>
    <property type="project" value="InterPro"/>
</dbReference>
<proteinExistence type="predicted"/>
<evidence type="ECO:0000313" key="2">
    <source>
        <dbReference type="EMBL" id="JAT31277.1"/>
    </source>
</evidence>
<sequence length="141" mass="16577">MSAPRFPQMVLAGLSPRNILDIGSKAIGFWKFQMFQERMIMVSTVRNLRGRLAQSETSYNATNERLKTLIQQETQRCESLQKELDSCNKKFQDLEEKNRTKNKQLFNLHIQFEDLRKQHNLSTVFDQSNRVNSSRHNRTEG</sequence>
<dbReference type="GO" id="GO:0061630">
    <property type="term" value="F:ubiquitin protein ligase activity"/>
    <property type="evidence" value="ECO:0007669"/>
    <property type="project" value="InterPro"/>
</dbReference>
<dbReference type="PANTHER" id="PTHR14305">
    <property type="entry name" value="E3 UBIQUITIN-PROTEIN LIGASE CCNB1IP1"/>
    <property type="match status" value="1"/>
</dbReference>
<dbReference type="InterPro" id="IPR042448">
    <property type="entry name" value="CCNB1IP1"/>
</dbReference>
<reference evidence="2" key="1">
    <citation type="submission" date="2015-11" db="EMBL/GenBank/DDBJ databases">
        <title>De novo transcriptome assembly of four potential Pierce s Disease insect vectors from Arizona vineyards.</title>
        <authorList>
            <person name="Tassone E.E."/>
        </authorList>
    </citation>
    <scope>NUCLEOTIDE SEQUENCE</scope>
</reference>
<accession>A0A1B6M5R3</accession>
<dbReference type="EMBL" id="GEBQ01008700">
    <property type="protein sequence ID" value="JAT31277.1"/>
    <property type="molecule type" value="Transcribed_RNA"/>
</dbReference>
<protein>
    <submittedName>
        <fullName evidence="2">Uncharacterized protein</fullName>
    </submittedName>
</protein>
<feature type="non-terminal residue" evidence="2">
    <location>
        <position position="141"/>
    </location>
</feature>
<evidence type="ECO:0000256" key="1">
    <source>
        <dbReference type="SAM" id="Coils"/>
    </source>
</evidence>
<keyword evidence="1" id="KW-0175">Coiled coil</keyword>
<name>A0A1B6M5R3_9HEMI</name>
<dbReference type="PANTHER" id="PTHR14305:SF0">
    <property type="entry name" value="E3 UBIQUITIN-PROTEIN LIGASE CCNB1IP1"/>
    <property type="match status" value="1"/>
</dbReference>
<dbReference type="AlphaFoldDB" id="A0A1B6M5R3"/>
<organism evidence="2">
    <name type="scientific">Graphocephala atropunctata</name>
    <dbReference type="NCBI Taxonomy" id="36148"/>
    <lineage>
        <taxon>Eukaryota</taxon>
        <taxon>Metazoa</taxon>
        <taxon>Ecdysozoa</taxon>
        <taxon>Arthropoda</taxon>
        <taxon>Hexapoda</taxon>
        <taxon>Insecta</taxon>
        <taxon>Pterygota</taxon>
        <taxon>Neoptera</taxon>
        <taxon>Paraneoptera</taxon>
        <taxon>Hemiptera</taxon>
        <taxon>Auchenorrhyncha</taxon>
        <taxon>Membracoidea</taxon>
        <taxon>Cicadellidae</taxon>
        <taxon>Cicadellinae</taxon>
        <taxon>Cicadellini</taxon>
        <taxon>Graphocephala</taxon>
    </lineage>
</organism>
<gene>
    <name evidence="2" type="ORF">g.21024</name>
</gene>